<evidence type="ECO:0000313" key="3">
    <source>
        <dbReference type="Proteomes" id="UP000887567"/>
    </source>
</evidence>
<keyword evidence="3" id="KW-1185">Reference proteome</keyword>
<dbReference type="KEGG" id="epa:110239204"/>
<dbReference type="InterPro" id="IPR045860">
    <property type="entry name" value="Snake_toxin-like_sf"/>
</dbReference>
<keyword evidence="1" id="KW-0732">Signal</keyword>
<reference evidence="2" key="1">
    <citation type="submission" date="2022-11" db="UniProtKB">
        <authorList>
            <consortium name="EnsemblMetazoa"/>
        </authorList>
    </citation>
    <scope>IDENTIFICATION</scope>
</reference>
<evidence type="ECO:0000256" key="1">
    <source>
        <dbReference type="SAM" id="SignalP"/>
    </source>
</evidence>
<proteinExistence type="predicted"/>
<accession>A0A913X9P0</accession>
<organism evidence="2 3">
    <name type="scientific">Exaiptasia diaphana</name>
    <name type="common">Tropical sea anemone</name>
    <name type="synonym">Aiptasia pulchella</name>
    <dbReference type="NCBI Taxonomy" id="2652724"/>
    <lineage>
        <taxon>Eukaryota</taxon>
        <taxon>Metazoa</taxon>
        <taxon>Cnidaria</taxon>
        <taxon>Anthozoa</taxon>
        <taxon>Hexacorallia</taxon>
        <taxon>Actiniaria</taxon>
        <taxon>Aiptasiidae</taxon>
        <taxon>Exaiptasia</taxon>
    </lineage>
</organism>
<name>A0A913X9P0_EXADI</name>
<protein>
    <submittedName>
        <fullName evidence="2">Uncharacterized protein</fullName>
    </submittedName>
</protein>
<feature type="chain" id="PRO_5038054366" evidence="1">
    <location>
        <begin position="21"/>
        <end position="183"/>
    </location>
</feature>
<dbReference type="GeneID" id="110239204"/>
<feature type="signal peptide" evidence="1">
    <location>
        <begin position="1"/>
        <end position="20"/>
    </location>
</feature>
<dbReference type="RefSeq" id="XP_020900576.1">
    <property type="nucleotide sequence ID" value="XM_021044917.2"/>
</dbReference>
<dbReference type="EnsemblMetazoa" id="XM_021044917.2">
    <property type="protein sequence ID" value="XP_020900576.1"/>
    <property type="gene ID" value="LOC110239204"/>
</dbReference>
<dbReference type="Gene3D" id="2.10.60.10">
    <property type="entry name" value="CD59"/>
    <property type="match status" value="1"/>
</dbReference>
<sequence>MHFPIVLFFIVLQHFSGGASSELKCYSCGTGLVPDVPAGECSASKEDSVCLTSSGFDRCFSRFVTKTHKYSNITEIVLFKGCGLSAFCGQLCNPQFFTNYTLVSCNTTCCTSSHCNDFKFFPPTTAGPSVIVTTATTTANQSDGTTTQTLTTKQTCNGTQQSLNNISLMSYLFVLIVLSLKFV</sequence>
<dbReference type="Proteomes" id="UP000887567">
    <property type="component" value="Unplaced"/>
</dbReference>
<dbReference type="AlphaFoldDB" id="A0A913X9P0"/>
<evidence type="ECO:0000313" key="2">
    <source>
        <dbReference type="EnsemblMetazoa" id="XP_020900576.1"/>
    </source>
</evidence>